<organism evidence="1 2">
    <name type="scientific">Galerina marginata (strain CBS 339.88)</name>
    <dbReference type="NCBI Taxonomy" id="685588"/>
    <lineage>
        <taxon>Eukaryota</taxon>
        <taxon>Fungi</taxon>
        <taxon>Dikarya</taxon>
        <taxon>Basidiomycota</taxon>
        <taxon>Agaricomycotina</taxon>
        <taxon>Agaricomycetes</taxon>
        <taxon>Agaricomycetidae</taxon>
        <taxon>Agaricales</taxon>
        <taxon>Agaricineae</taxon>
        <taxon>Strophariaceae</taxon>
        <taxon>Galerina</taxon>
    </lineage>
</organism>
<evidence type="ECO:0008006" key="3">
    <source>
        <dbReference type="Google" id="ProtNLM"/>
    </source>
</evidence>
<protein>
    <recommendedName>
        <fullName evidence="3">F-box domain-containing protein</fullName>
    </recommendedName>
</protein>
<dbReference type="Proteomes" id="UP000027222">
    <property type="component" value="Unassembled WGS sequence"/>
</dbReference>
<dbReference type="OrthoDB" id="3543113at2759"/>
<dbReference type="AlphaFoldDB" id="A0A067TC77"/>
<reference evidence="2" key="1">
    <citation type="journal article" date="2014" name="Proc. Natl. Acad. Sci. U.S.A.">
        <title>Extensive sampling of basidiomycete genomes demonstrates inadequacy of the white-rot/brown-rot paradigm for wood decay fungi.</title>
        <authorList>
            <person name="Riley R."/>
            <person name="Salamov A.A."/>
            <person name="Brown D.W."/>
            <person name="Nagy L.G."/>
            <person name="Floudas D."/>
            <person name="Held B.W."/>
            <person name="Levasseur A."/>
            <person name="Lombard V."/>
            <person name="Morin E."/>
            <person name="Otillar R."/>
            <person name="Lindquist E.A."/>
            <person name="Sun H."/>
            <person name="LaButti K.M."/>
            <person name="Schmutz J."/>
            <person name="Jabbour D."/>
            <person name="Luo H."/>
            <person name="Baker S.E."/>
            <person name="Pisabarro A.G."/>
            <person name="Walton J.D."/>
            <person name="Blanchette R.A."/>
            <person name="Henrissat B."/>
            <person name="Martin F."/>
            <person name="Cullen D."/>
            <person name="Hibbett D.S."/>
            <person name="Grigoriev I.V."/>
        </authorList>
    </citation>
    <scope>NUCLEOTIDE SEQUENCE [LARGE SCALE GENOMIC DNA]</scope>
    <source>
        <strain evidence="2">CBS 339.88</strain>
    </source>
</reference>
<evidence type="ECO:0000313" key="2">
    <source>
        <dbReference type="Proteomes" id="UP000027222"/>
    </source>
</evidence>
<accession>A0A067TC77</accession>
<keyword evidence="2" id="KW-1185">Reference proteome</keyword>
<name>A0A067TC77_GALM3</name>
<dbReference type="SUPFAM" id="SSF52047">
    <property type="entry name" value="RNI-like"/>
    <property type="match status" value="1"/>
</dbReference>
<dbReference type="EMBL" id="KL142371">
    <property type="protein sequence ID" value="KDR80830.1"/>
    <property type="molecule type" value="Genomic_DNA"/>
</dbReference>
<gene>
    <name evidence="1" type="ORF">GALMADRAFT_1109893</name>
</gene>
<proteinExistence type="predicted"/>
<sequence>MDPSTRGALFSACLTCRSFLNPASNLLWRMMTSFLPIFKIVPAFTKVNDVHTLAGIIQPEHLDRLEMYTKKIRFLYIKAFQDSIAGHVLFRFTHQPNRTLFPALRMLHIPSLTLDFYRNVENFNVLFLAHGTSLTTITLGGINSFSEGFAASLLSALSQKATSIQEIILSGRLTLDTLIFVHQFHRLQSLNLTFDGSIVQSEFIQYCSDLNALTHLVIHLNAASTFDSSALAGRSRIRGFDTLQELRMSGFPAETSKILESIDQARSLKVIILRSSLSWPQNNSSISMSIALCIKECCRISPSLLRLSVDMGKSKMVILPEYSLHPLAGIKNLRILELIGVSLAINDDDISGLCENNNWQNLRYLRLPPSTESRSPSLSSLLTLARNCPNLRTLIIPIDLKLQDHISLQNERWIPRSPHDLEHLSIIKLPINNTNTMIMGIAVSRFLEYHFPTIKDAKLFSDMQGDSEWWKGVRAMMTEFQSIRKEAVSELGKHNKTE</sequence>
<evidence type="ECO:0000313" key="1">
    <source>
        <dbReference type="EMBL" id="KDR80830.1"/>
    </source>
</evidence>
<dbReference type="HOGENOM" id="CLU_021164_0_0_1"/>
<dbReference type="STRING" id="685588.A0A067TC77"/>